<dbReference type="RefSeq" id="WP_114479117.1">
    <property type="nucleotide sequence ID" value="NZ_QPII01000007.1"/>
</dbReference>
<dbReference type="OrthoDB" id="283948at2"/>
<evidence type="ECO:0008006" key="3">
    <source>
        <dbReference type="Google" id="ProtNLM"/>
    </source>
</evidence>
<accession>A0A368U226</accession>
<proteinExistence type="predicted"/>
<dbReference type="Pfam" id="PF12322">
    <property type="entry name" value="T4_baseplate"/>
    <property type="match status" value="1"/>
</dbReference>
<reference evidence="1 2" key="1">
    <citation type="submission" date="2018-07" db="EMBL/GenBank/DDBJ databases">
        <title>Halomonas montanilacus sp. nov., isolated from Lake Pengyan on Tibetan Plateau.</title>
        <authorList>
            <person name="Lu H."/>
            <person name="Xing P."/>
            <person name="Wu Q."/>
        </authorList>
    </citation>
    <scope>NUCLEOTIDE SEQUENCE [LARGE SCALE GENOMIC DNA]</scope>
    <source>
        <strain evidence="1 2">PYC7W</strain>
    </source>
</reference>
<dbReference type="InterPro" id="IPR024364">
    <property type="entry name" value="Baseplate_phage_T4-like"/>
</dbReference>
<comment type="caution">
    <text evidence="1">The sequence shown here is derived from an EMBL/GenBank/DDBJ whole genome shotgun (WGS) entry which is preliminary data.</text>
</comment>
<protein>
    <recommendedName>
        <fullName evidence="3">Phage baseplate protein</fullName>
    </recommendedName>
</protein>
<keyword evidence="2" id="KW-1185">Reference proteome</keyword>
<name>A0A368U226_9GAMM</name>
<evidence type="ECO:0000313" key="2">
    <source>
        <dbReference type="Proteomes" id="UP000252405"/>
    </source>
</evidence>
<dbReference type="Proteomes" id="UP000252405">
    <property type="component" value="Unassembled WGS sequence"/>
</dbReference>
<dbReference type="AlphaFoldDB" id="A0A368U226"/>
<organism evidence="1 2">
    <name type="scientific">Billgrantia montanilacus</name>
    <dbReference type="NCBI Taxonomy" id="2282305"/>
    <lineage>
        <taxon>Bacteria</taxon>
        <taxon>Pseudomonadati</taxon>
        <taxon>Pseudomonadota</taxon>
        <taxon>Gammaproteobacteria</taxon>
        <taxon>Oceanospirillales</taxon>
        <taxon>Halomonadaceae</taxon>
        <taxon>Billgrantia</taxon>
    </lineage>
</organism>
<dbReference type="EMBL" id="QPII01000007">
    <property type="protein sequence ID" value="RCV89163.1"/>
    <property type="molecule type" value="Genomic_DNA"/>
</dbReference>
<evidence type="ECO:0000313" key="1">
    <source>
        <dbReference type="EMBL" id="RCV89163.1"/>
    </source>
</evidence>
<gene>
    <name evidence="1" type="ORF">DU505_11440</name>
</gene>
<sequence>MEHRLAASGILAAWETGVMRRPLDRAMAILWAAGAHENGDPADLPIAERDRLLLSIRADAFGPTLPARTACPDCGTELEMELDVNSLCEILPPANAGDGTLRPLTSRDLAAVCGVSPDKLASALRARLSVRQVVGAEAEALDRRIAEEASAAELTIRITCSECGAHWSETLDVATHVWAEIEAAALGLLSEVSELAAAFGWSQRDILSLSPARRMIYLTHARRV</sequence>